<evidence type="ECO:0000256" key="3">
    <source>
        <dbReference type="ARBA" id="ARBA00022452"/>
    </source>
</evidence>
<dbReference type="RefSeq" id="WP_119076672.1">
    <property type="nucleotide sequence ID" value="NZ_CP029600.1"/>
</dbReference>
<dbReference type="NCBIfam" id="TIGR04057">
    <property type="entry name" value="SusC_RagA_signa"/>
    <property type="match status" value="1"/>
</dbReference>
<feature type="signal peptide" evidence="10">
    <location>
        <begin position="1"/>
        <end position="23"/>
    </location>
</feature>
<keyword evidence="4 8" id="KW-0812">Transmembrane</keyword>
<accession>A0ABN5LT13</accession>
<evidence type="ECO:0000313" key="14">
    <source>
        <dbReference type="Proteomes" id="UP000246099"/>
    </source>
</evidence>
<dbReference type="InterPro" id="IPR023997">
    <property type="entry name" value="TonB-dep_OMP_SusC/RagA_CS"/>
</dbReference>
<dbReference type="NCBIfam" id="TIGR04056">
    <property type="entry name" value="OMP_RagA_SusC"/>
    <property type="match status" value="1"/>
</dbReference>
<organism evidence="13 14">
    <name type="scientific">Chitinophaga alhagiae</name>
    <dbReference type="NCBI Taxonomy" id="2203219"/>
    <lineage>
        <taxon>Bacteria</taxon>
        <taxon>Pseudomonadati</taxon>
        <taxon>Bacteroidota</taxon>
        <taxon>Chitinophagia</taxon>
        <taxon>Chitinophagales</taxon>
        <taxon>Chitinophagaceae</taxon>
        <taxon>Chitinophaga</taxon>
    </lineage>
</organism>
<gene>
    <name evidence="13" type="ORF">DLD77_03490</name>
</gene>
<dbReference type="PROSITE" id="PS52016">
    <property type="entry name" value="TONB_DEPENDENT_REC_3"/>
    <property type="match status" value="1"/>
</dbReference>
<dbReference type="InterPro" id="IPR023996">
    <property type="entry name" value="TonB-dep_OMP_SusC/RagA"/>
</dbReference>
<feature type="domain" description="TonB-dependent receptor-like beta-barrel" evidence="11">
    <location>
        <begin position="483"/>
        <end position="865"/>
    </location>
</feature>
<dbReference type="InterPro" id="IPR008969">
    <property type="entry name" value="CarboxyPept-like_regulatory"/>
</dbReference>
<dbReference type="EMBL" id="CP029600">
    <property type="protein sequence ID" value="AWO00823.1"/>
    <property type="molecule type" value="Genomic_DNA"/>
</dbReference>
<dbReference type="Pfam" id="PF07715">
    <property type="entry name" value="Plug"/>
    <property type="match status" value="1"/>
</dbReference>
<keyword evidence="10" id="KW-0732">Signal</keyword>
<feature type="domain" description="TonB-dependent receptor plug" evidence="12">
    <location>
        <begin position="118"/>
        <end position="223"/>
    </location>
</feature>
<evidence type="ECO:0000256" key="1">
    <source>
        <dbReference type="ARBA" id="ARBA00004571"/>
    </source>
</evidence>
<dbReference type="Proteomes" id="UP000246099">
    <property type="component" value="Chromosome"/>
</dbReference>
<dbReference type="InterPro" id="IPR012910">
    <property type="entry name" value="Plug_dom"/>
</dbReference>
<evidence type="ECO:0000256" key="8">
    <source>
        <dbReference type="PROSITE-ProRule" id="PRU01360"/>
    </source>
</evidence>
<dbReference type="Gene3D" id="2.40.170.20">
    <property type="entry name" value="TonB-dependent receptor, beta-barrel domain"/>
    <property type="match status" value="1"/>
</dbReference>
<evidence type="ECO:0000256" key="4">
    <source>
        <dbReference type="ARBA" id="ARBA00022692"/>
    </source>
</evidence>
<evidence type="ECO:0000256" key="10">
    <source>
        <dbReference type="SAM" id="SignalP"/>
    </source>
</evidence>
<reference evidence="13 14" key="1">
    <citation type="submission" date="2018-05" db="EMBL/GenBank/DDBJ databases">
        <title>Chitinophaga sp. nov., isolated from rhizosphere soil of Alhagi.</title>
        <authorList>
            <person name="Liu Y."/>
        </authorList>
    </citation>
    <scope>NUCLEOTIDE SEQUENCE [LARGE SCALE GENOMIC DNA]</scope>
    <source>
        <strain evidence="13 14">T22</strain>
    </source>
</reference>
<comment type="similarity">
    <text evidence="8 9">Belongs to the TonB-dependent receptor family.</text>
</comment>
<keyword evidence="5 9" id="KW-0798">TonB box</keyword>
<dbReference type="InterPro" id="IPR000531">
    <property type="entry name" value="Beta-barrel_TonB"/>
</dbReference>
<keyword evidence="7 8" id="KW-0998">Cell outer membrane</keyword>
<feature type="chain" id="PRO_5046178327" evidence="10">
    <location>
        <begin position="24"/>
        <end position="1125"/>
    </location>
</feature>
<keyword evidence="2 8" id="KW-0813">Transport</keyword>
<comment type="subcellular location">
    <subcellularLocation>
        <location evidence="1 8">Cell outer membrane</location>
        <topology evidence="1 8">Multi-pass membrane protein</topology>
    </subcellularLocation>
</comment>
<dbReference type="SUPFAM" id="SSF56935">
    <property type="entry name" value="Porins"/>
    <property type="match status" value="1"/>
</dbReference>
<name>A0ABN5LT13_9BACT</name>
<keyword evidence="3 8" id="KW-1134">Transmembrane beta strand</keyword>
<dbReference type="InterPro" id="IPR036942">
    <property type="entry name" value="Beta-barrel_TonB_sf"/>
</dbReference>
<evidence type="ECO:0000313" key="13">
    <source>
        <dbReference type="EMBL" id="AWO00823.1"/>
    </source>
</evidence>
<dbReference type="Pfam" id="PF13715">
    <property type="entry name" value="CarbopepD_reg_2"/>
    <property type="match status" value="1"/>
</dbReference>
<evidence type="ECO:0000256" key="2">
    <source>
        <dbReference type="ARBA" id="ARBA00022448"/>
    </source>
</evidence>
<proteinExistence type="inferred from homology"/>
<dbReference type="SUPFAM" id="SSF49464">
    <property type="entry name" value="Carboxypeptidase regulatory domain-like"/>
    <property type="match status" value="1"/>
</dbReference>
<keyword evidence="6 8" id="KW-0472">Membrane</keyword>
<evidence type="ECO:0000256" key="6">
    <source>
        <dbReference type="ARBA" id="ARBA00023136"/>
    </source>
</evidence>
<dbReference type="Gene3D" id="2.60.40.1120">
    <property type="entry name" value="Carboxypeptidase-like, regulatory domain"/>
    <property type="match status" value="1"/>
</dbReference>
<protein>
    <submittedName>
        <fullName evidence="13">SusC/RagA family TonB-linked outer membrane protein</fullName>
    </submittedName>
</protein>
<dbReference type="Pfam" id="PF00593">
    <property type="entry name" value="TonB_dep_Rec_b-barrel"/>
    <property type="match status" value="1"/>
</dbReference>
<evidence type="ECO:0000256" key="5">
    <source>
        <dbReference type="ARBA" id="ARBA00023077"/>
    </source>
</evidence>
<evidence type="ECO:0000259" key="12">
    <source>
        <dbReference type="Pfam" id="PF07715"/>
    </source>
</evidence>
<keyword evidence="14" id="KW-1185">Reference proteome</keyword>
<evidence type="ECO:0000259" key="11">
    <source>
        <dbReference type="Pfam" id="PF00593"/>
    </source>
</evidence>
<dbReference type="Gene3D" id="2.170.130.10">
    <property type="entry name" value="TonB-dependent receptor, plug domain"/>
    <property type="match status" value="1"/>
</dbReference>
<evidence type="ECO:0000256" key="7">
    <source>
        <dbReference type="ARBA" id="ARBA00023237"/>
    </source>
</evidence>
<evidence type="ECO:0000256" key="9">
    <source>
        <dbReference type="RuleBase" id="RU003357"/>
    </source>
</evidence>
<dbReference type="InterPro" id="IPR037066">
    <property type="entry name" value="Plug_dom_sf"/>
</dbReference>
<dbReference type="InterPro" id="IPR039426">
    <property type="entry name" value="TonB-dep_rcpt-like"/>
</dbReference>
<sequence>MKFVRLHGLLLLVCLLVSGPAWSQERKISGKVVSDDDNQPLIGVNVVVKATKKGVQTNANGQFSIDASPGEVLVFSYIGFEQQEITIGSGITINARLKVNASKMDEVVITGYGTAKRSKLTSSISKLDKKILESGMRANPAQALAGTIPGLRVSTTSGRPGALPNIVLRGGTNFDGSGSPLIMVDGQMRGSLSDINPEDIESMEVLKDASATAIYGARASNGVILITTKRGKDGSSSISLKAQRGFSYLNVPYKFLDAEDYITWQRRAVVEAIKNGTLAASALGAVGPRGTGNLYKDGAGNVLDGNYDSRAVWSTMRLTDANRELLGMNDGWKVMKDPVPTNAAGAYDPNGTQAELIYKDFNYGDYAFNSPAASQDYNIGMTGGNNRGRYYANIGYFDERGLPLKTYYRRINFTLNGDYKIKDWLTSESSVQYTVANWRDQALTNGEGNYWGRMLSAPPTMRGTNAAGELILGRDASDGNPVINIDKYIRKNQTDKFTFSQSFRFDAGHGLNFKVGGILFYDEGFNESFNRDFRTGLLSYTNPNTGWNRTRASSAAFDRTINQTYNAIASYKKQFAGRHNIDAMAGFEFFDAYQKGMGASGSLAPTDDFMDLGLTLNNATTQTRGTDSYHSRERIMSGFGQLLYDWDGKYLASFTIRHDGYSRLIGDNQYGTFPAASVGWLAHNERFMSPLKNWLSYLKLRGSWGINGNIGIGTNNAIGVYELQGAYGAQTAYNGTIGFLQTALANPTLKWEKSNTVEVGADMGFFNNRLTASAAYYNRLTSDKITFVNLPTSAGVASIRTNNGSLRNKGVELEAAYKVVQKKDFTWQVAANAAYNRNTVVKLPYNGNENNRQGGQQVYDPASGKVIWVGGLQEGQEWGAIYGFVSDGIIRNEKDLAEYNKIDMAAGEVQFGAAAGKRVASQKLITERGLANFISTKPGDMMWRDIDRNDTIDYRDMVRIGQALPRWTGGFNTTLTYKGLRLFARFDFATGHSQQDFMQMWALGSFQGEFNATEIVKDTWTPENPNAKYPRYTWADQLNTKNFDRPSNMFYVKSNYLAIREISLSYGIPARLLKPARISALTLSVSGQNLGYITNSMIKLPERTGAQNSAYTVPTQLIFAANLTF</sequence>